<protein>
    <recommendedName>
        <fullName evidence="2">DUF3545 domain-containing protein</fullName>
    </recommendedName>
</protein>
<dbReference type="EMBL" id="LR721750">
    <property type="protein sequence ID" value="VVV04976.1"/>
    <property type="molecule type" value="Genomic_DNA"/>
</dbReference>
<sequence>MLFFNEEEVLMDGYTLNDLLATKTSTTQKKQTKRFWREIEELQDRRQLLHELKELDPLFKGSLDESIFK</sequence>
<evidence type="ECO:0000313" key="1">
    <source>
        <dbReference type="EMBL" id="VVV04976.1"/>
    </source>
</evidence>
<accession>A0A5Q4YYD2</accession>
<organism evidence="1">
    <name type="scientific">Aliivibrio wodanis</name>
    <dbReference type="NCBI Taxonomy" id="80852"/>
    <lineage>
        <taxon>Bacteria</taxon>
        <taxon>Pseudomonadati</taxon>
        <taxon>Pseudomonadota</taxon>
        <taxon>Gammaproteobacteria</taxon>
        <taxon>Vibrionales</taxon>
        <taxon>Vibrionaceae</taxon>
        <taxon>Aliivibrio</taxon>
    </lineage>
</organism>
<proteinExistence type="predicted"/>
<gene>
    <name evidence="1" type="ORF">AW0309160_02386</name>
</gene>
<evidence type="ECO:0008006" key="2">
    <source>
        <dbReference type="Google" id="ProtNLM"/>
    </source>
</evidence>
<name>A0A5Q4YYD2_9GAMM</name>
<dbReference type="InterPro" id="IPR021932">
    <property type="entry name" value="DUF3545"/>
</dbReference>
<dbReference type="AlphaFoldDB" id="A0A5Q4YYD2"/>
<dbReference type="Pfam" id="PF12065">
    <property type="entry name" value="DUF3545"/>
    <property type="match status" value="1"/>
</dbReference>
<reference evidence="1" key="1">
    <citation type="submission" date="2019-09" db="EMBL/GenBank/DDBJ databases">
        <authorList>
            <person name="Hjerde E."/>
        </authorList>
    </citation>
    <scope>NUCLEOTIDE SEQUENCE</scope>
    <source>
        <strain evidence="1">06/09/160</strain>
    </source>
</reference>